<dbReference type="Pfam" id="PF13657">
    <property type="entry name" value="Couple_hipA"/>
    <property type="match status" value="1"/>
</dbReference>
<protein>
    <submittedName>
        <fullName evidence="6">Type II toxin-antitoxin system HipA family toxin</fullName>
    </submittedName>
</protein>
<sequence>MDIAKLLSRGRPSICATTSNQLIAGIEYSPLEEQCNFSYGRVWRTWDYSYPLSPHLPLKEGQAPYRVIRDHLLNLLPEGEARGQAARRYQLSHANACAMAVYLCREPAGAVGFDLDVEELSVPDDRPPVVRELPTAELSKRIRRRGTIPFAFWDDVFYQSLAGVQDKLQVRLDGDDLQLVGGCLNSSHILKPEPHGQSTRRMVANEHFCMSLARAVGLPVANVEIRRVPEPVLLVERFDRARNIIRNPEMVERVHTLDACQALGEHPFFKYECPEGHGRGFRERRIGIGFREMFELDRHFMVPREGRMAIVRWALFNMLIGNSDAHAKNFSLFQNRLGIMPAPAYDLVCTRVYDMGSEMAMAFGNAFLVEDVVAGDLTIFAEEADIALDTLVEELKTMATAVRAHAPILAKSEVYTQQERTLVRKIATSIEGRAIHLLKVASVLPGQA</sequence>
<organism evidence="6 7">
    <name type="scientific">Herbaspirillum rubrisubalbicans Os34</name>
    <dbReference type="NCBI Taxonomy" id="1235827"/>
    <lineage>
        <taxon>Bacteria</taxon>
        <taxon>Pseudomonadati</taxon>
        <taxon>Pseudomonadota</taxon>
        <taxon>Betaproteobacteria</taxon>
        <taxon>Burkholderiales</taxon>
        <taxon>Oxalobacteraceae</taxon>
        <taxon>Herbaspirillum</taxon>
    </lineage>
</organism>
<dbReference type="PANTHER" id="PTHR37419">
    <property type="entry name" value="SERINE/THREONINE-PROTEIN KINASE TOXIN HIPA"/>
    <property type="match status" value="1"/>
</dbReference>
<evidence type="ECO:0000256" key="1">
    <source>
        <dbReference type="ARBA" id="ARBA00010164"/>
    </source>
</evidence>
<comment type="similarity">
    <text evidence="1">Belongs to the HipA Ser/Thr kinase family.</text>
</comment>
<proteinExistence type="inferred from homology"/>
<evidence type="ECO:0000256" key="3">
    <source>
        <dbReference type="ARBA" id="ARBA00022777"/>
    </source>
</evidence>
<accession>A0A6M3ZIZ3</accession>
<dbReference type="EMBL" id="CP008956">
    <property type="protein sequence ID" value="QJP98687.1"/>
    <property type="molecule type" value="Genomic_DNA"/>
</dbReference>
<evidence type="ECO:0000313" key="7">
    <source>
        <dbReference type="Proteomes" id="UP000501648"/>
    </source>
</evidence>
<evidence type="ECO:0000313" key="6">
    <source>
        <dbReference type="EMBL" id="QJP98687.1"/>
    </source>
</evidence>
<evidence type="ECO:0000259" key="4">
    <source>
        <dbReference type="Pfam" id="PF07804"/>
    </source>
</evidence>
<dbReference type="GO" id="GO:0005829">
    <property type="term" value="C:cytosol"/>
    <property type="evidence" value="ECO:0007669"/>
    <property type="project" value="TreeGrafter"/>
</dbReference>
<dbReference type="NCBIfam" id="TIGR03071">
    <property type="entry name" value="couple_hipA"/>
    <property type="match status" value="1"/>
</dbReference>
<dbReference type="Pfam" id="PF07804">
    <property type="entry name" value="HipA_C"/>
    <property type="match status" value="1"/>
</dbReference>
<dbReference type="InterPro" id="IPR012893">
    <property type="entry name" value="HipA-like_C"/>
</dbReference>
<dbReference type="PANTHER" id="PTHR37419:SF1">
    <property type="entry name" value="SERINE_THREONINE-PROTEIN KINASE TOXIN HIPA"/>
    <property type="match status" value="1"/>
</dbReference>
<keyword evidence="3" id="KW-0418">Kinase</keyword>
<dbReference type="Proteomes" id="UP000501648">
    <property type="component" value="Chromosome"/>
</dbReference>
<dbReference type="GO" id="GO:0004674">
    <property type="term" value="F:protein serine/threonine kinase activity"/>
    <property type="evidence" value="ECO:0007669"/>
    <property type="project" value="TreeGrafter"/>
</dbReference>
<reference evidence="6 7" key="1">
    <citation type="journal article" date="2012" name="J. Bacteriol.">
        <title>Genome sequence of the pathogenic Herbaspirillum seropedicae strain Os34, isolated from rice roots.</title>
        <authorList>
            <person name="Ye W."/>
            <person name="Ye S."/>
            <person name="Liu J."/>
            <person name="Chang S."/>
            <person name="Chen M."/>
            <person name="Zhu B."/>
            <person name="Guo L."/>
            <person name="An Q."/>
        </authorList>
    </citation>
    <scope>NUCLEOTIDE SEQUENCE [LARGE SCALE GENOMIC DNA]</scope>
    <source>
        <strain evidence="6 7">Os34</strain>
    </source>
</reference>
<dbReference type="AlphaFoldDB" id="A0A6M3ZIZ3"/>
<name>A0A6M3ZIZ3_9BURK</name>
<feature type="domain" description="HipA-like C-terminal" evidence="4">
    <location>
        <begin position="160"/>
        <end position="382"/>
    </location>
</feature>
<dbReference type="InterPro" id="IPR052028">
    <property type="entry name" value="HipA_Ser/Thr_kinase"/>
</dbReference>
<gene>
    <name evidence="6" type="ORF">C798_00105</name>
</gene>
<evidence type="ECO:0000259" key="5">
    <source>
        <dbReference type="Pfam" id="PF13657"/>
    </source>
</evidence>
<feature type="domain" description="HipA N-terminal subdomain 1" evidence="5">
    <location>
        <begin position="32"/>
        <end position="113"/>
    </location>
</feature>
<dbReference type="InterPro" id="IPR017508">
    <property type="entry name" value="HipA_N1"/>
</dbReference>
<keyword evidence="2" id="KW-0808">Transferase</keyword>
<dbReference type="Gene3D" id="1.10.1070.20">
    <property type="match status" value="1"/>
</dbReference>
<evidence type="ECO:0000256" key="2">
    <source>
        <dbReference type="ARBA" id="ARBA00022679"/>
    </source>
</evidence>